<evidence type="ECO:0000313" key="2">
    <source>
        <dbReference type="Proteomes" id="UP001157502"/>
    </source>
</evidence>
<sequence length="150" mass="16807">MDADAKHPSAVNHVSVTVSTVSPGFPVAREQPFFVGYFTIVATPRRPNSRQTWGENQTPTRLRSRVEQTAFSTRSLQIRPFLSLLTAQIVASMLQSKFKLYTALMQQGETSLRTPYEHLTPASLRCDVCIECVSPSDRQKPGSVTHFPHF</sequence>
<comment type="caution">
    <text evidence="1">The sequence shown here is derived from an EMBL/GenBank/DDBJ whole genome shotgun (WGS) entry which is preliminary data.</text>
</comment>
<dbReference type="EMBL" id="CM055740">
    <property type="protein sequence ID" value="KAJ8002626.1"/>
    <property type="molecule type" value="Genomic_DNA"/>
</dbReference>
<organism evidence="1 2">
    <name type="scientific">Dallia pectoralis</name>
    <name type="common">Alaska blackfish</name>
    <dbReference type="NCBI Taxonomy" id="75939"/>
    <lineage>
        <taxon>Eukaryota</taxon>
        <taxon>Metazoa</taxon>
        <taxon>Chordata</taxon>
        <taxon>Craniata</taxon>
        <taxon>Vertebrata</taxon>
        <taxon>Euteleostomi</taxon>
        <taxon>Actinopterygii</taxon>
        <taxon>Neopterygii</taxon>
        <taxon>Teleostei</taxon>
        <taxon>Protacanthopterygii</taxon>
        <taxon>Esociformes</taxon>
        <taxon>Umbridae</taxon>
        <taxon>Dallia</taxon>
    </lineage>
</organism>
<evidence type="ECO:0000313" key="1">
    <source>
        <dbReference type="EMBL" id="KAJ8002626.1"/>
    </source>
</evidence>
<accession>A0ACC2GG29</accession>
<dbReference type="Proteomes" id="UP001157502">
    <property type="component" value="Chromosome 13"/>
</dbReference>
<gene>
    <name evidence="1" type="ORF">DPEC_G00160840</name>
</gene>
<name>A0ACC2GG29_DALPE</name>
<keyword evidence="2" id="KW-1185">Reference proteome</keyword>
<protein>
    <submittedName>
        <fullName evidence="1">Uncharacterized protein</fullName>
    </submittedName>
</protein>
<proteinExistence type="predicted"/>
<reference evidence="1" key="1">
    <citation type="submission" date="2021-05" db="EMBL/GenBank/DDBJ databases">
        <authorList>
            <person name="Pan Q."/>
            <person name="Jouanno E."/>
            <person name="Zahm M."/>
            <person name="Klopp C."/>
            <person name="Cabau C."/>
            <person name="Louis A."/>
            <person name="Berthelot C."/>
            <person name="Parey E."/>
            <person name="Roest Crollius H."/>
            <person name="Montfort J."/>
            <person name="Robinson-Rechavi M."/>
            <person name="Bouchez O."/>
            <person name="Lampietro C."/>
            <person name="Lopez Roques C."/>
            <person name="Donnadieu C."/>
            <person name="Postlethwait J."/>
            <person name="Bobe J."/>
            <person name="Dillon D."/>
            <person name="Chandos A."/>
            <person name="von Hippel F."/>
            <person name="Guiguen Y."/>
        </authorList>
    </citation>
    <scope>NUCLEOTIDE SEQUENCE</scope>
    <source>
        <strain evidence="1">YG-Jan2019</strain>
    </source>
</reference>